<dbReference type="GO" id="GO:0008879">
    <property type="term" value="F:glucose-1-phosphate thymidylyltransferase activity"/>
    <property type="evidence" value="ECO:0007669"/>
    <property type="project" value="UniProtKB-EC"/>
</dbReference>
<dbReference type="InterPro" id="IPR005835">
    <property type="entry name" value="NTP_transferase_dom"/>
</dbReference>
<organism evidence="11 12">
    <name type="scientific">Albimonas pacifica</name>
    <dbReference type="NCBI Taxonomy" id="1114924"/>
    <lineage>
        <taxon>Bacteria</taxon>
        <taxon>Pseudomonadati</taxon>
        <taxon>Pseudomonadota</taxon>
        <taxon>Alphaproteobacteria</taxon>
        <taxon>Rhodobacterales</taxon>
        <taxon>Paracoccaceae</taxon>
        <taxon>Albimonas</taxon>
    </lineage>
</organism>
<dbReference type="Pfam" id="PF00483">
    <property type="entry name" value="NTP_transferase"/>
    <property type="match status" value="1"/>
</dbReference>
<dbReference type="InterPro" id="IPR029044">
    <property type="entry name" value="Nucleotide-diphossugar_trans"/>
</dbReference>
<dbReference type="EC" id="2.7.7.24" evidence="3 9"/>
<keyword evidence="6 9" id="KW-0479">Metal-binding</keyword>
<dbReference type="Gene3D" id="3.90.550.10">
    <property type="entry name" value="Spore Coat Polysaccharide Biosynthesis Protein SpsA, Chain A"/>
    <property type="match status" value="1"/>
</dbReference>
<gene>
    <name evidence="11" type="ORF">SAMN05216258_10497</name>
</gene>
<evidence type="ECO:0000256" key="6">
    <source>
        <dbReference type="ARBA" id="ARBA00022723"/>
    </source>
</evidence>
<evidence type="ECO:0000256" key="9">
    <source>
        <dbReference type="RuleBase" id="RU003706"/>
    </source>
</evidence>
<dbReference type="InterPro" id="IPR005907">
    <property type="entry name" value="G1P_thy_trans_s"/>
</dbReference>
<evidence type="ECO:0000256" key="1">
    <source>
        <dbReference type="ARBA" id="ARBA00001946"/>
    </source>
</evidence>
<dbReference type="RefSeq" id="WP_092859402.1">
    <property type="nucleotide sequence ID" value="NZ_FOQH01000004.1"/>
</dbReference>
<accession>A0A1I3F6W6</accession>
<evidence type="ECO:0000313" key="11">
    <source>
        <dbReference type="EMBL" id="SFI06890.1"/>
    </source>
</evidence>
<keyword evidence="7 9" id="KW-0460">Magnesium</keyword>
<comment type="catalytic activity">
    <reaction evidence="8 9">
        <text>dTTP + alpha-D-glucose 1-phosphate + H(+) = dTDP-alpha-D-glucose + diphosphate</text>
        <dbReference type="Rhea" id="RHEA:15225"/>
        <dbReference type="ChEBI" id="CHEBI:15378"/>
        <dbReference type="ChEBI" id="CHEBI:33019"/>
        <dbReference type="ChEBI" id="CHEBI:37568"/>
        <dbReference type="ChEBI" id="CHEBI:57477"/>
        <dbReference type="ChEBI" id="CHEBI:58601"/>
        <dbReference type="EC" id="2.7.7.24"/>
    </reaction>
</comment>
<feature type="domain" description="Nucleotidyl transferase" evidence="10">
    <location>
        <begin position="2"/>
        <end position="237"/>
    </location>
</feature>
<dbReference type="CDD" id="cd02538">
    <property type="entry name" value="G1P_TT_short"/>
    <property type="match status" value="1"/>
</dbReference>
<comment type="cofactor">
    <cofactor evidence="1">
        <name>Mg(2+)</name>
        <dbReference type="ChEBI" id="CHEBI:18420"/>
    </cofactor>
</comment>
<protein>
    <recommendedName>
        <fullName evidence="3 9">Glucose-1-phosphate thymidylyltransferase</fullName>
        <ecNumber evidence="3 9">2.7.7.24</ecNumber>
    </recommendedName>
</protein>
<dbReference type="EMBL" id="FOQH01000004">
    <property type="protein sequence ID" value="SFI06890.1"/>
    <property type="molecule type" value="Genomic_DNA"/>
</dbReference>
<comment type="function">
    <text evidence="9">Catalyzes the formation of dTDP-glucose, from dTTP and glucose 1-phosphate, as well as its pyrophosphorolysis.</text>
</comment>
<proteinExistence type="inferred from homology"/>
<evidence type="ECO:0000256" key="2">
    <source>
        <dbReference type="ARBA" id="ARBA00010480"/>
    </source>
</evidence>
<dbReference type="NCBIfam" id="TIGR01207">
    <property type="entry name" value="rmlA"/>
    <property type="match status" value="1"/>
</dbReference>
<dbReference type="FunFam" id="3.90.550.10:FF:000023">
    <property type="entry name" value="Glucose-1-phosphate thymidylyltransferase"/>
    <property type="match status" value="1"/>
</dbReference>
<dbReference type="OrthoDB" id="9801810at2"/>
<evidence type="ECO:0000256" key="3">
    <source>
        <dbReference type="ARBA" id="ARBA00012461"/>
    </source>
</evidence>
<dbReference type="Proteomes" id="UP000199377">
    <property type="component" value="Unassembled WGS sequence"/>
</dbReference>
<dbReference type="PANTHER" id="PTHR43532">
    <property type="entry name" value="GLUCOSE-1-PHOSPHATE THYMIDYLYLTRANSFERASE"/>
    <property type="match status" value="1"/>
</dbReference>
<dbReference type="GO" id="GO:0046872">
    <property type="term" value="F:metal ion binding"/>
    <property type="evidence" value="ECO:0007669"/>
    <property type="project" value="UniProtKB-KW"/>
</dbReference>
<dbReference type="STRING" id="1114924.SAMN05216258_10497"/>
<reference evidence="11 12" key="1">
    <citation type="submission" date="2016-10" db="EMBL/GenBank/DDBJ databases">
        <authorList>
            <person name="de Groot N.N."/>
        </authorList>
    </citation>
    <scope>NUCLEOTIDE SEQUENCE [LARGE SCALE GENOMIC DNA]</scope>
    <source>
        <strain evidence="11 12">CGMCC 1.11030</strain>
    </source>
</reference>
<evidence type="ECO:0000256" key="7">
    <source>
        <dbReference type="ARBA" id="ARBA00022842"/>
    </source>
</evidence>
<evidence type="ECO:0000256" key="5">
    <source>
        <dbReference type="ARBA" id="ARBA00022695"/>
    </source>
</evidence>
<comment type="similarity">
    <text evidence="2 9">Belongs to the glucose-1-phosphate thymidylyltransferase family.</text>
</comment>
<keyword evidence="5 9" id="KW-0548">Nucleotidyltransferase</keyword>
<keyword evidence="4 9" id="KW-0808">Transferase</keyword>
<dbReference type="PANTHER" id="PTHR43532:SF1">
    <property type="entry name" value="GLUCOSE-1-PHOSPHATE THYMIDYLYLTRANSFERASE 1"/>
    <property type="match status" value="1"/>
</dbReference>
<sequence>MKGIILAGGSGTRLHPITLGVSKQLLPVYDKPMIYYPLSVLMLAGIRDVLVITTPHDAEQFQRALGDGSQWGLNLQYAVQPSPDGLAQAFLIGREFVGADNVCLVLGDNIFYGHGLPELLKAALARKTGGTIFGYHVQDPQRYGVVEFDRTGKALSIEEKPAEPKSSYAVTGLYFYDNDVLEIAANVKPSARGELEITDVNNAYLRRGDMFVEIMGRGYAWLDTGTHASMLQAGQFVQVIEERQGLKVACPEEIAWAAGWISDAQLEALAAPLKKSGYGEYLARLLRRPR</sequence>
<dbReference type="SUPFAM" id="SSF53448">
    <property type="entry name" value="Nucleotide-diphospho-sugar transferases"/>
    <property type="match status" value="1"/>
</dbReference>
<evidence type="ECO:0000256" key="8">
    <source>
        <dbReference type="ARBA" id="ARBA00049336"/>
    </source>
</evidence>
<keyword evidence="12" id="KW-1185">Reference proteome</keyword>
<name>A0A1I3F6W6_9RHOB</name>
<evidence type="ECO:0000256" key="4">
    <source>
        <dbReference type="ARBA" id="ARBA00022679"/>
    </source>
</evidence>
<dbReference type="AlphaFoldDB" id="A0A1I3F6W6"/>
<evidence type="ECO:0000259" key="10">
    <source>
        <dbReference type="Pfam" id="PF00483"/>
    </source>
</evidence>
<evidence type="ECO:0000313" key="12">
    <source>
        <dbReference type="Proteomes" id="UP000199377"/>
    </source>
</evidence>